<dbReference type="AlphaFoldDB" id="A0A521CAE7"/>
<accession>A0A521CAE7</accession>
<evidence type="ECO:0000313" key="2">
    <source>
        <dbReference type="Proteomes" id="UP000319267"/>
    </source>
</evidence>
<dbReference type="Proteomes" id="UP000319267">
    <property type="component" value="Unassembled WGS sequence"/>
</dbReference>
<proteinExistence type="predicted"/>
<dbReference type="EMBL" id="FXTQ01000002">
    <property type="protein sequence ID" value="SMO56442.1"/>
    <property type="molecule type" value="Genomic_DNA"/>
</dbReference>
<reference evidence="1 2" key="1">
    <citation type="submission" date="2017-05" db="EMBL/GenBank/DDBJ databases">
        <authorList>
            <person name="Varghese N."/>
            <person name="Submissions S."/>
        </authorList>
    </citation>
    <scope>NUCLEOTIDE SEQUENCE [LARGE SCALE GENOMIC DNA]</scope>
    <source>
        <strain evidence="1 2">DSM 29982</strain>
    </source>
</reference>
<organism evidence="1 2">
    <name type="scientific">Flavobacterium nitrogenifigens</name>
    <dbReference type="NCBI Taxonomy" id="1617283"/>
    <lineage>
        <taxon>Bacteria</taxon>
        <taxon>Pseudomonadati</taxon>
        <taxon>Bacteroidota</taxon>
        <taxon>Flavobacteriia</taxon>
        <taxon>Flavobacteriales</taxon>
        <taxon>Flavobacteriaceae</taxon>
        <taxon>Flavobacterium</taxon>
    </lineage>
</organism>
<protein>
    <submittedName>
        <fullName evidence="1">Uncharacterized protein</fullName>
    </submittedName>
</protein>
<keyword evidence="2" id="KW-1185">Reference proteome</keyword>
<name>A0A521CAE7_9FLAO</name>
<evidence type="ECO:0000313" key="1">
    <source>
        <dbReference type="EMBL" id="SMO56442.1"/>
    </source>
</evidence>
<sequence>MIEFVSKTYYPIGLVDYFAKILLISKLQSNIIIFLKLISSIYCILKESFSNFTV</sequence>
<gene>
    <name evidence="1" type="ORF">SAMN06265220_102160</name>
</gene>